<dbReference type="PANTHER" id="PTHR31901:SF9">
    <property type="entry name" value="GH3 DOMAIN-CONTAINING PROTEIN"/>
    <property type="match status" value="1"/>
</dbReference>
<protein>
    <recommendedName>
        <fullName evidence="5">GH3 auxin-responsive promoter</fullName>
    </recommendedName>
</protein>
<evidence type="ECO:0000313" key="4">
    <source>
        <dbReference type="Proteomes" id="UP000635885"/>
    </source>
</evidence>
<dbReference type="Pfam" id="PF03321">
    <property type="entry name" value="GH3"/>
    <property type="match status" value="1"/>
</dbReference>
<dbReference type="Pfam" id="PF23571">
    <property type="entry name" value="GH3_M"/>
    <property type="match status" value="1"/>
</dbReference>
<name>A0ABQ1MZ68_9BACT</name>
<feature type="domain" description="GH3 C-terminal" evidence="2">
    <location>
        <begin position="382"/>
        <end position="496"/>
    </location>
</feature>
<sequence>MEVVNSFMTWIFKNRIGQINNFKENPIEVQEEILFELIHDAKRTEFGKKHNFSQIKNYSDFAAQVPIHDYEQMKPYIEKTMEGHQNTIWKTEIEWFSKSSGTTASRSKYIPVSQESLEECHFKGGKDMITLYVNNYPDSKLFSGKALTIGGSLAPNPISPKLESKVGDISAVITQNLPIWVQMARTPQLNVALMEEWEAKIERMALEVMNENVTSISGVPTWTIVLLQRVMELKGAKHILEVWPNLEVFFHGAVAFGPYRALFKELIPSEKMRYMETYNASEGFFGIQDQKDSDELLLMLDYGIFYEFIPMEEWESENPKVIPLCDVEKDKNYAILISTNAGLWRYKIGDTVKFTNTSPYRIKISGRTKHFINAFGEEVIVENAEKAVQIAAEKTHSIITNFTAAPVYFDGAKSKGAHEWIIEFKTLPQDEQEFVNILDASLREINSDYDAKRYKDMALTLPKVHLVSEGIFESWMRSRGKLGGQNKVPRLSNTREHIDEILKLLD</sequence>
<proteinExistence type="predicted"/>
<dbReference type="InterPro" id="IPR055378">
    <property type="entry name" value="GH3_C"/>
</dbReference>
<accession>A0ABQ1MZ68</accession>
<evidence type="ECO:0000313" key="3">
    <source>
        <dbReference type="EMBL" id="GGC49715.1"/>
    </source>
</evidence>
<evidence type="ECO:0000259" key="2">
    <source>
        <dbReference type="Pfam" id="PF23572"/>
    </source>
</evidence>
<evidence type="ECO:0000259" key="1">
    <source>
        <dbReference type="Pfam" id="PF23571"/>
    </source>
</evidence>
<reference evidence="4" key="1">
    <citation type="journal article" date="2019" name="Int. J. Syst. Evol. Microbiol.">
        <title>The Global Catalogue of Microorganisms (GCM) 10K type strain sequencing project: providing services to taxonomists for standard genome sequencing and annotation.</title>
        <authorList>
            <consortium name="The Broad Institute Genomics Platform"/>
            <consortium name="The Broad Institute Genome Sequencing Center for Infectious Disease"/>
            <person name="Wu L."/>
            <person name="Ma J."/>
        </authorList>
    </citation>
    <scope>NUCLEOTIDE SEQUENCE [LARGE SCALE GENOMIC DNA]</scope>
    <source>
        <strain evidence="4">CGMCC 1.12479</strain>
    </source>
</reference>
<dbReference type="InterPro" id="IPR004993">
    <property type="entry name" value="GH3"/>
</dbReference>
<dbReference type="Pfam" id="PF23572">
    <property type="entry name" value="GH3_C"/>
    <property type="match status" value="1"/>
</dbReference>
<dbReference type="EMBL" id="BMFD01000014">
    <property type="protein sequence ID" value="GGC49715.1"/>
    <property type="molecule type" value="Genomic_DNA"/>
</dbReference>
<gene>
    <name evidence="3" type="ORF">GCM10010993_30260</name>
</gene>
<dbReference type="RefSeq" id="WP_188443945.1">
    <property type="nucleotide sequence ID" value="NZ_BMFD01000014.1"/>
</dbReference>
<dbReference type="InterPro" id="IPR055377">
    <property type="entry name" value="GH3_M"/>
</dbReference>
<comment type="caution">
    <text evidence="3">The sequence shown here is derived from an EMBL/GenBank/DDBJ whole genome shotgun (WGS) entry which is preliminary data.</text>
</comment>
<dbReference type="Proteomes" id="UP000635885">
    <property type="component" value="Unassembled WGS sequence"/>
</dbReference>
<keyword evidence="4" id="KW-1185">Reference proteome</keyword>
<evidence type="ECO:0008006" key="5">
    <source>
        <dbReference type="Google" id="ProtNLM"/>
    </source>
</evidence>
<dbReference type="PANTHER" id="PTHR31901">
    <property type="entry name" value="GH3 DOMAIN-CONTAINING PROTEIN"/>
    <property type="match status" value="1"/>
</dbReference>
<feature type="domain" description="GH3 middle" evidence="1">
    <location>
        <begin position="298"/>
        <end position="367"/>
    </location>
</feature>
<organism evidence="3 4">
    <name type="scientific">Belliella aquatica</name>
    <dbReference type="NCBI Taxonomy" id="1323734"/>
    <lineage>
        <taxon>Bacteria</taxon>
        <taxon>Pseudomonadati</taxon>
        <taxon>Bacteroidota</taxon>
        <taxon>Cytophagia</taxon>
        <taxon>Cytophagales</taxon>
        <taxon>Cyclobacteriaceae</taxon>
        <taxon>Belliella</taxon>
    </lineage>
</organism>